<organism evidence="1 2">
    <name type="scientific">Sphagnum jensenii</name>
    <dbReference type="NCBI Taxonomy" id="128206"/>
    <lineage>
        <taxon>Eukaryota</taxon>
        <taxon>Viridiplantae</taxon>
        <taxon>Streptophyta</taxon>
        <taxon>Embryophyta</taxon>
        <taxon>Bryophyta</taxon>
        <taxon>Sphagnophytina</taxon>
        <taxon>Sphagnopsida</taxon>
        <taxon>Sphagnales</taxon>
        <taxon>Sphagnaceae</taxon>
        <taxon>Sphagnum</taxon>
    </lineage>
</organism>
<dbReference type="Proteomes" id="UP001497444">
    <property type="component" value="Unassembled WGS sequence"/>
</dbReference>
<comment type="caution">
    <text evidence="1">The sequence shown here is derived from an EMBL/GenBank/DDBJ whole genome shotgun (WGS) entry which is preliminary data.</text>
</comment>
<protein>
    <recommendedName>
        <fullName evidence="3">Transposase</fullName>
    </recommendedName>
</protein>
<sequence>MKKNSKTGLYGVEEYRDRFKAVHETTFKRKTIAETKTKEAAAMAFDDYLVQAKGVLHAWANLNYPEVYRAQHDQAIAARVMKNQESALMSDQFARSIQPSPMQLAAMIKAFQSGVPVEKVASEFGIHPDTTRELLKKAETDRLVSVGLLPGSSPVNGASIRARVKELHAQGVSGRKIAEEMGLDKKLISKLLLE</sequence>
<evidence type="ECO:0008006" key="3">
    <source>
        <dbReference type="Google" id="ProtNLM"/>
    </source>
</evidence>
<evidence type="ECO:0000313" key="2">
    <source>
        <dbReference type="Proteomes" id="UP001497444"/>
    </source>
</evidence>
<evidence type="ECO:0000313" key="1">
    <source>
        <dbReference type="EMBL" id="CAK9252016.1"/>
    </source>
</evidence>
<keyword evidence="2" id="KW-1185">Reference proteome</keyword>
<proteinExistence type="predicted"/>
<dbReference type="Gene3D" id="1.10.10.60">
    <property type="entry name" value="Homeodomain-like"/>
    <property type="match status" value="2"/>
</dbReference>
<gene>
    <name evidence="1" type="ORF">CSSPJE1EN1_LOCUS27394</name>
</gene>
<reference evidence="1" key="1">
    <citation type="submission" date="2024-02" db="EMBL/GenBank/DDBJ databases">
        <authorList>
            <consortium name="ELIXIR-Norway"/>
            <consortium name="Elixir Norway"/>
        </authorList>
    </citation>
    <scope>NUCLEOTIDE SEQUENCE</scope>
</reference>
<accession>A0ABP0VDH8</accession>
<name>A0ABP0VDH8_9BRYO</name>
<dbReference type="EMBL" id="CAXAQS010000539">
    <property type="protein sequence ID" value="CAK9252016.1"/>
    <property type="molecule type" value="Genomic_DNA"/>
</dbReference>